<geneLocation type="mitochondrion" evidence="1"/>
<evidence type="ECO:0000313" key="1">
    <source>
        <dbReference type="EMBL" id="ATY40896.1"/>
    </source>
</evidence>
<proteinExistence type="predicted"/>
<organism evidence="1">
    <name type="scientific">Picobiliphyte sp. MS584-11</name>
    <dbReference type="NCBI Taxonomy" id="1157699"/>
    <lineage>
        <taxon>Eukaryota</taxon>
        <taxon>Eukaryota incertae sedis</taxon>
        <taxon>Picozoa</taxon>
    </lineage>
</organism>
<gene>
    <name evidence="1" type="primary">orf60</name>
</gene>
<dbReference type="AlphaFoldDB" id="A0A2H4R8C3"/>
<sequence length="60" mass="6817">MKLVYTLRITHGCGLAIFSSLDTWCSTYSTYSSQNFTLNFLRRCLRHGGSLSNVHIINMS</sequence>
<reference evidence="1" key="1">
    <citation type="journal article" date="2017" name="Curr. Biol.">
        <title>A New Lineage of Eukaryotes Illuminates Early Mitochondrial Genome Reduction.</title>
        <authorList>
            <person name="Janouskovec J."/>
            <person name="Tikhonenkov D.V."/>
            <person name="Burki F."/>
            <person name="Howe A.T."/>
            <person name="Rohwer F.L."/>
            <person name="Mylnikov A.P."/>
            <person name="Keeling P.J."/>
        </authorList>
    </citation>
    <scope>NUCLEOTIDE SEQUENCE</scope>
</reference>
<dbReference type="EMBL" id="MG202007">
    <property type="protein sequence ID" value="ATY40896.1"/>
    <property type="molecule type" value="Genomic_DNA"/>
</dbReference>
<keyword evidence="1" id="KW-0496">Mitochondrion</keyword>
<name>A0A2H4R8C3_9EUKA</name>
<accession>A0A2H4R8C3</accession>
<protein>
    <submittedName>
        <fullName evidence="1">Orf60</fullName>
    </submittedName>
</protein>